<name>X0RYA9_9ZZZZ</name>
<evidence type="ECO:0000313" key="1">
    <source>
        <dbReference type="EMBL" id="GAF73788.1"/>
    </source>
</evidence>
<dbReference type="EMBL" id="BARS01005460">
    <property type="protein sequence ID" value="GAF73788.1"/>
    <property type="molecule type" value="Genomic_DNA"/>
</dbReference>
<proteinExistence type="predicted"/>
<protein>
    <recommendedName>
        <fullName evidence="2">Terminase large subunit gp17-like C-terminal domain-containing protein</fullName>
    </recommendedName>
</protein>
<evidence type="ECO:0008006" key="2">
    <source>
        <dbReference type="Google" id="ProtNLM"/>
    </source>
</evidence>
<accession>X0RYA9</accession>
<feature type="non-terminal residue" evidence="1">
    <location>
        <position position="364"/>
    </location>
</feature>
<gene>
    <name evidence="1" type="ORF">S01H1_10717</name>
</gene>
<dbReference type="Gene3D" id="3.40.50.300">
    <property type="entry name" value="P-loop containing nucleotide triphosphate hydrolases"/>
    <property type="match status" value="1"/>
</dbReference>
<sequence>MRLPPKHLIQAELCRRSFYYFLQHFWHTIIPDDPVYNWHIEYLCEELEQYAFRVKNREDKASDLIINIPPSTTKTTVCTIMFPAWCWAIDPTMRFITASYSGELAVDHAVKSRDIIKSEEYKKLFGKVTIKADQDNKKHYENNSGGSRVATSVGGTITGKHAHIIIIDDPLNPEQAVSDTERKTANRWMNETLSTRKVDKKLTPTLMIMQRLHEDDCTGNKLKKDPDIHHICLPAEDGAGVKPAEMRDKYVEGLLDPVRISKDVIIEEKKNLGSYGYSGQYDQAPAPEGGGMIKDHWWNYFDLSEFNDQSVTWNFVIDPAYTAKEKNDPSALMAYCYHNNNFYVADVAEVWKEFPDLCKFIPEF</sequence>
<comment type="caution">
    <text evidence="1">The sequence shown here is derived from an EMBL/GenBank/DDBJ whole genome shotgun (WGS) entry which is preliminary data.</text>
</comment>
<dbReference type="AlphaFoldDB" id="X0RYA9"/>
<organism evidence="1">
    <name type="scientific">marine sediment metagenome</name>
    <dbReference type="NCBI Taxonomy" id="412755"/>
    <lineage>
        <taxon>unclassified sequences</taxon>
        <taxon>metagenomes</taxon>
        <taxon>ecological metagenomes</taxon>
    </lineage>
</organism>
<reference evidence="1" key="1">
    <citation type="journal article" date="2014" name="Front. Microbiol.">
        <title>High frequency of phylogenetically diverse reductive dehalogenase-homologous genes in deep subseafloor sedimentary metagenomes.</title>
        <authorList>
            <person name="Kawai M."/>
            <person name="Futagami T."/>
            <person name="Toyoda A."/>
            <person name="Takaki Y."/>
            <person name="Nishi S."/>
            <person name="Hori S."/>
            <person name="Arai W."/>
            <person name="Tsubouchi T."/>
            <person name="Morono Y."/>
            <person name="Uchiyama I."/>
            <person name="Ito T."/>
            <person name="Fujiyama A."/>
            <person name="Inagaki F."/>
            <person name="Takami H."/>
        </authorList>
    </citation>
    <scope>NUCLEOTIDE SEQUENCE</scope>
    <source>
        <strain evidence="1">Expedition CK06-06</strain>
    </source>
</reference>
<dbReference type="InterPro" id="IPR027417">
    <property type="entry name" value="P-loop_NTPase"/>
</dbReference>